<dbReference type="InParanoid" id="A0A7R8UUW8"/>
<dbReference type="AlphaFoldDB" id="A0A7R8UUW8"/>
<evidence type="ECO:0000313" key="2">
    <source>
        <dbReference type="EMBL" id="CAD7087562.1"/>
    </source>
</evidence>
<protein>
    <recommendedName>
        <fullName evidence="1">Helitron helicase-like domain-containing protein</fullName>
    </recommendedName>
</protein>
<sequence length="262" mass="30753">MIRQLGKPSMFLTMSANEIHWPNLLKILHKLSDAFTDVSIIDPLVDLTRPMHSHLVNEDPVTCCIYFNKLVDCVMVLLQAKGKMNPFRKYRVVDFFQRIEFQHRGGPHAHILLWLDCDNREPVSESMPNTIQLVTDLCSVSRDGLPGDRYNNQIHRHTFTCTKRGETTCRFNIPYWPISETRVLLPMSKDDIRRSGFQSKAAKRCKIVEEKHYDTCDEFYIDHGLTKTKYLDIIRSILRRPTLMFKRVFTEIYTNTFNPWIA</sequence>
<dbReference type="Pfam" id="PF14214">
    <property type="entry name" value="Helitron_like_N"/>
    <property type="match status" value="1"/>
</dbReference>
<evidence type="ECO:0000259" key="1">
    <source>
        <dbReference type="Pfam" id="PF14214"/>
    </source>
</evidence>
<evidence type="ECO:0000313" key="3">
    <source>
        <dbReference type="Proteomes" id="UP000594454"/>
    </source>
</evidence>
<keyword evidence="3" id="KW-1185">Reference proteome</keyword>
<dbReference type="InterPro" id="IPR025476">
    <property type="entry name" value="Helitron_helicase-like"/>
</dbReference>
<dbReference type="Proteomes" id="UP000594454">
    <property type="component" value="Chromosome 4"/>
</dbReference>
<dbReference type="OrthoDB" id="10036850at2759"/>
<organism evidence="2 3">
    <name type="scientific">Hermetia illucens</name>
    <name type="common">Black soldier fly</name>
    <dbReference type="NCBI Taxonomy" id="343691"/>
    <lineage>
        <taxon>Eukaryota</taxon>
        <taxon>Metazoa</taxon>
        <taxon>Ecdysozoa</taxon>
        <taxon>Arthropoda</taxon>
        <taxon>Hexapoda</taxon>
        <taxon>Insecta</taxon>
        <taxon>Pterygota</taxon>
        <taxon>Neoptera</taxon>
        <taxon>Endopterygota</taxon>
        <taxon>Diptera</taxon>
        <taxon>Brachycera</taxon>
        <taxon>Stratiomyomorpha</taxon>
        <taxon>Stratiomyidae</taxon>
        <taxon>Hermetiinae</taxon>
        <taxon>Hermetia</taxon>
    </lineage>
</organism>
<feature type="domain" description="Helitron helicase-like" evidence="1">
    <location>
        <begin position="1"/>
        <end position="113"/>
    </location>
</feature>
<reference evidence="2 3" key="1">
    <citation type="submission" date="2020-11" db="EMBL/GenBank/DDBJ databases">
        <authorList>
            <person name="Wallbank WR R."/>
            <person name="Pardo Diaz C."/>
            <person name="Kozak K."/>
            <person name="Martin S."/>
            <person name="Jiggins C."/>
            <person name="Moest M."/>
            <person name="Warren A I."/>
            <person name="Generalovic N T."/>
            <person name="Byers J.R.P. K."/>
            <person name="Montejo-Kovacevich G."/>
            <person name="Yen C E."/>
        </authorList>
    </citation>
    <scope>NUCLEOTIDE SEQUENCE [LARGE SCALE GENOMIC DNA]</scope>
</reference>
<gene>
    <name evidence="2" type="ORF">HERILL_LOCUS10262</name>
</gene>
<accession>A0A7R8UUW8</accession>
<name>A0A7R8UUW8_HERIL</name>
<dbReference type="EMBL" id="LR899012">
    <property type="protein sequence ID" value="CAD7087562.1"/>
    <property type="molecule type" value="Genomic_DNA"/>
</dbReference>
<proteinExistence type="predicted"/>